<organism evidence="2">
    <name type="scientific">Caldilineaceae bacterium SB0664_bin_27</name>
    <dbReference type="NCBI Taxonomy" id="2605260"/>
    <lineage>
        <taxon>Bacteria</taxon>
        <taxon>Bacillati</taxon>
        <taxon>Chloroflexota</taxon>
        <taxon>Caldilineae</taxon>
        <taxon>Caldilineales</taxon>
        <taxon>Caldilineaceae</taxon>
    </lineage>
</organism>
<dbReference type="PANTHER" id="PTHR23150">
    <property type="entry name" value="SULFATASE MODIFYING FACTOR 1, 2"/>
    <property type="match status" value="1"/>
</dbReference>
<evidence type="ECO:0000313" key="2">
    <source>
        <dbReference type="EMBL" id="MXY93714.1"/>
    </source>
</evidence>
<dbReference type="AlphaFoldDB" id="A0A6B0YRJ9"/>
<proteinExistence type="predicted"/>
<dbReference type="GO" id="GO:0120147">
    <property type="term" value="F:formylglycine-generating oxidase activity"/>
    <property type="evidence" value="ECO:0007669"/>
    <property type="project" value="TreeGrafter"/>
</dbReference>
<dbReference type="InterPro" id="IPR005532">
    <property type="entry name" value="SUMF_dom"/>
</dbReference>
<dbReference type="Pfam" id="PF03781">
    <property type="entry name" value="FGE-sulfatase"/>
    <property type="match status" value="1"/>
</dbReference>
<comment type="caution">
    <text evidence="2">The sequence shown here is derived from an EMBL/GenBank/DDBJ whole genome shotgun (WGS) entry which is preliminary data.</text>
</comment>
<dbReference type="EMBL" id="VXRG01000080">
    <property type="protein sequence ID" value="MXY93714.1"/>
    <property type="molecule type" value="Genomic_DNA"/>
</dbReference>
<dbReference type="InterPro" id="IPR017853">
    <property type="entry name" value="GH"/>
</dbReference>
<gene>
    <name evidence="2" type="ORF">F4Y42_09720</name>
</gene>
<dbReference type="SUPFAM" id="SSF51445">
    <property type="entry name" value="(Trans)glycosidases"/>
    <property type="match status" value="1"/>
</dbReference>
<sequence length="719" mass="81190">MKPLESEHLASFAANFQNDFSAHIGRDEEEAAELDRMRNALRDSLDLGLFTRQGIEWYRSAYTEAFLFMYDTAFYDREAGRYRIDEILDDGEREFGGYDIILLWQSYPRLGIDDRNQIDYYRDMPGGLQGLRQVVDRAHARGVRVFVNYNPWDIGTRREPGAPPYTDKRGYRGRFPDTNAPAVADAEALGAVIKEIGADGVFLDTMASDDPGFLAPMERANANVVFNPESLPPIEALSSIAGSWLQRNTVVPPDLMTIRWVEPRFSFRAIDRNADEHSDIIQKAFFHGCGQVVWENIFGWWNPWPESDRVLLRRCVRLLRQFSDAFQDRDWQPYVATEVEGVYAHRWHSGETTMHTLINESDAAVDGPVLQAAAVSPDGRPMRHYDLWNGAEIGPAQQGEAHLLALSMSRGEAGCIVSAPEGVEVDLGSGQEESASAGAAGIDRKRLTLSDLSLRPVEPSAPVAAGKEPEEMCRVTAGPFSFGVRHNNRSVMEGACYDKIDQLWDKYHPRQHIELPEYWVDRTEVTNASYLDFLEQSRYLPRDLTNFLRHWHKPAGSEQEPWRWTLPPGKERHPVIWVDLDDARAYANWAGKRLPLEEEWQNAAGFAVWPWGDGFDPTLCNSGSDDTTPVDQYPGGASHVGCLDMAGNVWEWTESERYDGHTRYAIIRGGSYLKVEGSIWYNASGAQPNDCHEKILLMYPGLDRCGTVGFRCVKDVAQT</sequence>
<accession>A0A6B0YRJ9</accession>
<dbReference type="InterPro" id="IPR051043">
    <property type="entry name" value="Sulfatase_Mod_Factor_Kinase"/>
</dbReference>
<dbReference type="SUPFAM" id="SSF56436">
    <property type="entry name" value="C-type lectin-like"/>
    <property type="match status" value="1"/>
</dbReference>
<name>A0A6B0YRJ9_9CHLR</name>
<protein>
    <submittedName>
        <fullName evidence="2">Formylglycine-generating enzyme family protein</fullName>
    </submittedName>
</protein>
<reference evidence="2" key="1">
    <citation type="submission" date="2019-09" db="EMBL/GenBank/DDBJ databases">
        <title>Characterisation of the sponge microbiome using genome-centric metagenomics.</title>
        <authorList>
            <person name="Engelberts J.P."/>
            <person name="Robbins S.J."/>
            <person name="De Goeij J.M."/>
            <person name="Aranda M."/>
            <person name="Bell S.C."/>
            <person name="Webster N.S."/>
        </authorList>
    </citation>
    <scope>NUCLEOTIDE SEQUENCE</scope>
    <source>
        <strain evidence="2">SB0664_bin_27</strain>
    </source>
</reference>
<dbReference type="Gene3D" id="3.90.1580.10">
    <property type="entry name" value="paralog of FGE (formylglycine-generating enzyme)"/>
    <property type="match status" value="1"/>
</dbReference>
<dbReference type="InterPro" id="IPR042095">
    <property type="entry name" value="SUMF_sf"/>
</dbReference>
<feature type="domain" description="Sulfatase-modifying factor enzyme-like" evidence="1">
    <location>
        <begin position="470"/>
        <end position="713"/>
    </location>
</feature>
<dbReference type="InterPro" id="IPR016187">
    <property type="entry name" value="CTDL_fold"/>
</dbReference>
<dbReference type="PANTHER" id="PTHR23150:SF19">
    <property type="entry name" value="FORMYLGLYCINE-GENERATING ENZYME"/>
    <property type="match status" value="1"/>
</dbReference>
<evidence type="ECO:0000259" key="1">
    <source>
        <dbReference type="Pfam" id="PF03781"/>
    </source>
</evidence>